<dbReference type="InterPro" id="IPR015422">
    <property type="entry name" value="PyrdxlP-dep_Trfase_small"/>
</dbReference>
<dbReference type="HOGENOM" id="CLU_016922_10_0_1"/>
<accession>A0A0C9YRJ5</accession>
<dbReference type="STRING" id="765257.A0A0C9YRJ5"/>
<evidence type="ECO:0000256" key="6">
    <source>
        <dbReference type="RuleBase" id="RU003560"/>
    </source>
</evidence>
<dbReference type="SUPFAM" id="SSF53383">
    <property type="entry name" value="PLP-dependent transferases"/>
    <property type="match status" value="1"/>
</dbReference>
<dbReference type="GO" id="GO:0042802">
    <property type="term" value="F:identical protein binding"/>
    <property type="evidence" value="ECO:0007669"/>
    <property type="project" value="TreeGrafter"/>
</dbReference>
<dbReference type="InterPro" id="IPR049704">
    <property type="entry name" value="Aminotrans_3_PPA_site"/>
</dbReference>
<dbReference type="OrthoDB" id="10260828at2759"/>
<name>A0A0C9YRJ5_9AGAM</name>
<gene>
    <name evidence="7" type="ORF">PISMIDRAFT_164927</name>
</gene>
<evidence type="ECO:0000256" key="2">
    <source>
        <dbReference type="ARBA" id="ARBA00008954"/>
    </source>
</evidence>
<proteinExistence type="inferred from homology"/>
<reference evidence="7 8" key="1">
    <citation type="submission" date="2014-04" db="EMBL/GenBank/DDBJ databases">
        <authorList>
            <consortium name="DOE Joint Genome Institute"/>
            <person name="Kuo A."/>
            <person name="Kohler A."/>
            <person name="Costa M.D."/>
            <person name="Nagy L.G."/>
            <person name="Floudas D."/>
            <person name="Copeland A."/>
            <person name="Barry K.W."/>
            <person name="Cichocki N."/>
            <person name="Veneault-Fourrey C."/>
            <person name="LaButti K."/>
            <person name="Lindquist E.A."/>
            <person name="Lipzen A."/>
            <person name="Lundell T."/>
            <person name="Morin E."/>
            <person name="Murat C."/>
            <person name="Sun H."/>
            <person name="Tunlid A."/>
            <person name="Henrissat B."/>
            <person name="Grigoriev I.V."/>
            <person name="Hibbett D.S."/>
            <person name="Martin F."/>
            <person name="Nordberg H.P."/>
            <person name="Cantor M.N."/>
            <person name="Hua S.X."/>
        </authorList>
    </citation>
    <scope>NUCLEOTIDE SEQUENCE [LARGE SCALE GENOMIC DNA]</scope>
    <source>
        <strain evidence="7 8">441</strain>
    </source>
</reference>
<dbReference type="PANTHER" id="PTHR11986">
    <property type="entry name" value="AMINOTRANSFERASE CLASS III"/>
    <property type="match status" value="1"/>
</dbReference>
<reference evidence="8" key="2">
    <citation type="submission" date="2015-01" db="EMBL/GenBank/DDBJ databases">
        <title>Evolutionary Origins and Diversification of the Mycorrhizal Mutualists.</title>
        <authorList>
            <consortium name="DOE Joint Genome Institute"/>
            <consortium name="Mycorrhizal Genomics Consortium"/>
            <person name="Kohler A."/>
            <person name="Kuo A."/>
            <person name="Nagy L.G."/>
            <person name="Floudas D."/>
            <person name="Copeland A."/>
            <person name="Barry K.W."/>
            <person name="Cichocki N."/>
            <person name="Veneault-Fourrey C."/>
            <person name="LaButti K."/>
            <person name="Lindquist E.A."/>
            <person name="Lipzen A."/>
            <person name="Lundell T."/>
            <person name="Morin E."/>
            <person name="Murat C."/>
            <person name="Riley R."/>
            <person name="Ohm R."/>
            <person name="Sun H."/>
            <person name="Tunlid A."/>
            <person name="Henrissat B."/>
            <person name="Grigoriev I.V."/>
            <person name="Hibbett D.S."/>
            <person name="Martin F."/>
        </authorList>
    </citation>
    <scope>NUCLEOTIDE SEQUENCE [LARGE SCALE GENOMIC DNA]</scope>
    <source>
        <strain evidence="8">441</strain>
    </source>
</reference>
<dbReference type="InterPro" id="IPR015421">
    <property type="entry name" value="PyrdxlP-dep_Trfase_major"/>
</dbReference>
<organism evidence="7 8">
    <name type="scientific">Pisolithus microcarpus 441</name>
    <dbReference type="NCBI Taxonomy" id="765257"/>
    <lineage>
        <taxon>Eukaryota</taxon>
        <taxon>Fungi</taxon>
        <taxon>Dikarya</taxon>
        <taxon>Basidiomycota</taxon>
        <taxon>Agaricomycotina</taxon>
        <taxon>Agaricomycetes</taxon>
        <taxon>Agaricomycetidae</taxon>
        <taxon>Boletales</taxon>
        <taxon>Sclerodermatineae</taxon>
        <taxon>Pisolithaceae</taxon>
        <taxon>Pisolithus</taxon>
    </lineage>
</organism>
<dbReference type="InterPro" id="IPR005814">
    <property type="entry name" value="Aminotrans_3"/>
</dbReference>
<protein>
    <recommendedName>
        <fullName evidence="9">Acetylornithine transaminase</fullName>
    </recommendedName>
</protein>
<keyword evidence="8" id="KW-1185">Reference proteome</keyword>
<dbReference type="GO" id="GO:0008483">
    <property type="term" value="F:transaminase activity"/>
    <property type="evidence" value="ECO:0007669"/>
    <property type="project" value="UniProtKB-KW"/>
</dbReference>
<keyword evidence="4" id="KW-0808">Transferase</keyword>
<dbReference type="CDD" id="cd00610">
    <property type="entry name" value="OAT_like"/>
    <property type="match status" value="1"/>
</dbReference>
<evidence type="ECO:0000313" key="7">
    <source>
        <dbReference type="EMBL" id="KIK27670.1"/>
    </source>
</evidence>
<dbReference type="Gene3D" id="3.90.1150.10">
    <property type="entry name" value="Aspartate Aminotransferase, domain 1"/>
    <property type="match status" value="1"/>
</dbReference>
<evidence type="ECO:0000256" key="4">
    <source>
        <dbReference type="ARBA" id="ARBA00022679"/>
    </source>
</evidence>
<evidence type="ECO:0000256" key="5">
    <source>
        <dbReference type="ARBA" id="ARBA00022898"/>
    </source>
</evidence>
<comment type="similarity">
    <text evidence="2 6">Belongs to the class-III pyridoxal-phosphate-dependent aminotransferase family.</text>
</comment>
<comment type="cofactor">
    <cofactor evidence="1">
        <name>pyridoxal 5'-phosphate</name>
        <dbReference type="ChEBI" id="CHEBI:597326"/>
    </cofactor>
</comment>
<dbReference type="InterPro" id="IPR015424">
    <property type="entry name" value="PyrdxlP-dep_Trfase"/>
</dbReference>
<dbReference type="Proteomes" id="UP000054018">
    <property type="component" value="Unassembled WGS sequence"/>
</dbReference>
<dbReference type="FunFam" id="3.40.640.10:FF:000013">
    <property type="entry name" value="4-aminobutyrate aminotransferase"/>
    <property type="match status" value="1"/>
</dbReference>
<dbReference type="GO" id="GO:0030170">
    <property type="term" value="F:pyridoxal phosphate binding"/>
    <property type="evidence" value="ECO:0007669"/>
    <property type="project" value="InterPro"/>
</dbReference>
<sequence>MLTRFKSVPSRCMRAVYLDNLRTTPRNLIYHAPRKPASNTTFETHARGYVTAAGDPVAFGQRHVTKGIGRLTDAIMTKGEGSYVHFHDGRRLLDFTCGIGVTNLGHCHTKVSKAAADQCMELVHCQCNISFHYPTIRLIEKLIPVMPDPTLDSFYFWNSGSEAVEGAMKMARTITGRQNIICMQGGYHGRTYGAMAVTRSKTSYSEGFFPLMPGAFSTSFPFWHQLGLAPDTPEEELVRLALYQLDLVLKQQTSPSDTAAIIIEPVLGEGGYIPAPSAFLKGLRGVCDAHGILLIIDEVQSGFGRTGKMFNVEYSGVRPDIMVMAKGLANGFPLSCIVSRKELTDKLKSGSMGGTYAGNAVSCAAAVAVVDVFQKENILDNVNARSKELIGALRNLQTCPEVGGNIVDVRGQGLMVGVEFASPSYPAQDLVLNRSAPRGLASRVAERCMEKGMLILTASVYEVIRFIPPLNVTAEDLKKGCEIFAEAVKEVIREV</sequence>
<evidence type="ECO:0000313" key="8">
    <source>
        <dbReference type="Proteomes" id="UP000054018"/>
    </source>
</evidence>
<dbReference type="PROSITE" id="PS00600">
    <property type="entry name" value="AA_TRANSFER_CLASS_3"/>
    <property type="match status" value="1"/>
</dbReference>
<dbReference type="EMBL" id="KN833695">
    <property type="protein sequence ID" value="KIK27670.1"/>
    <property type="molecule type" value="Genomic_DNA"/>
</dbReference>
<dbReference type="PANTHER" id="PTHR11986:SF79">
    <property type="entry name" value="ACETYLORNITHINE AMINOTRANSFERASE, MITOCHONDRIAL"/>
    <property type="match status" value="1"/>
</dbReference>
<dbReference type="InterPro" id="IPR050103">
    <property type="entry name" value="Class-III_PLP-dep_AT"/>
</dbReference>
<evidence type="ECO:0000256" key="3">
    <source>
        <dbReference type="ARBA" id="ARBA00022576"/>
    </source>
</evidence>
<keyword evidence="5 6" id="KW-0663">Pyridoxal phosphate</keyword>
<keyword evidence="3" id="KW-0032">Aminotransferase</keyword>
<dbReference type="Gene3D" id="3.40.640.10">
    <property type="entry name" value="Type I PLP-dependent aspartate aminotransferase-like (Major domain)"/>
    <property type="match status" value="1"/>
</dbReference>
<dbReference type="Pfam" id="PF00202">
    <property type="entry name" value="Aminotran_3"/>
    <property type="match status" value="1"/>
</dbReference>
<evidence type="ECO:0000256" key="1">
    <source>
        <dbReference type="ARBA" id="ARBA00001933"/>
    </source>
</evidence>
<dbReference type="AlphaFoldDB" id="A0A0C9YRJ5"/>
<evidence type="ECO:0008006" key="9">
    <source>
        <dbReference type="Google" id="ProtNLM"/>
    </source>
</evidence>